<dbReference type="SUPFAM" id="SSF52096">
    <property type="entry name" value="ClpP/crotonase"/>
    <property type="match status" value="1"/>
</dbReference>
<keyword evidence="4" id="KW-1185">Reference proteome</keyword>
<name>A0A8J7KJC5_9ACTN</name>
<accession>A0A8J7KJC5</accession>
<comment type="caution">
    <text evidence="3">The sequence shown here is derived from an EMBL/GenBank/DDBJ whole genome shotgun (WGS) entry which is preliminary data.</text>
</comment>
<dbReference type="EMBL" id="JADOUF010000001">
    <property type="protein sequence ID" value="MBG6135321.1"/>
    <property type="molecule type" value="Genomic_DNA"/>
</dbReference>
<evidence type="ECO:0000256" key="2">
    <source>
        <dbReference type="RuleBase" id="RU003707"/>
    </source>
</evidence>
<dbReference type="InterPro" id="IPR001753">
    <property type="entry name" value="Enoyl-CoA_hydra/iso"/>
</dbReference>
<dbReference type="PANTHER" id="PTHR42964:SF1">
    <property type="entry name" value="POLYKETIDE BIOSYNTHESIS ENOYL-COA HYDRATASE PKSH-RELATED"/>
    <property type="match status" value="1"/>
</dbReference>
<dbReference type="GO" id="GO:0008300">
    <property type="term" value="P:isoprenoid catabolic process"/>
    <property type="evidence" value="ECO:0007669"/>
    <property type="project" value="TreeGrafter"/>
</dbReference>
<proteinExistence type="inferred from homology"/>
<evidence type="ECO:0000256" key="1">
    <source>
        <dbReference type="ARBA" id="ARBA00005254"/>
    </source>
</evidence>
<dbReference type="CDD" id="cd06558">
    <property type="entry name" value="crotonase-like"/>
    <property type="match status" value="1"/>
</dbReference>
<evidence type="ECO:0000313" key="4">
    <source>
        <dbReference type="Proteomes" id="UP000622552"/>
    </source>
</evidence>
<dbReference type="PANTHER" id="PTHR42964">
    <property type="entry name" value="ENOYL-COA HYDRATASE"/>
    <property type="match status" value="1"/>
</dbReference>
<dbReference type="Proteomes" id="UP000622552">
    <property type="component" value="Unassembled WGS sequence"/>
</dbReference>
<dbReference type="Pfam" id="PF00378">
    <property type="entry name" value="ECH_1"/>
    <property type="match status" value="1"/>
</dbReference>
<dbReference type="GO" id="GO:0003824">
    <property type="term" value="F:catalytic activity"/>
    <property type="evidence" value="ECO:0007669"/>
    <property type="project" value="InterPro"/>
</dbReference>
<dbReference type="InterPro" id="IPR051683">
    <property type="entry name" value="Enoyl-CoA_Hydratase/Isomerase"/>
</dbReference>
<reference evidence="3" key="1">
    <citation type="submission" date="2020-11" db="EMBL/GenBank/DDBJ databases">
        <title>Sequencing the genomes of 1000 actinobacteria strains.</title>
        <authorList>
            <person name="Klenk H.-P."/>
        </authorList>
    </citation>
    <scope>NUCLEOTIDE SEQUENCE</scope>
    <source>
        <strain evidence="3">DSM 45356</strain>
    </source>
</reference>
<dbReference type="InterPro" id="IPR029045">
    <property type="entry name" value="ClpP/crotonase-like_dom_sf"/>
</dbReference>
<dbReference type="InterPro" id="IPR018376">
    <property type="entry name" value="Enoyl-CoA_hyd/isom_CS"/>
</dbReference>
<protein>
    <submittedName>
        <fullName evidence="3">Enoyl-CoA hydratase/carnithine racemase</fullName>
    </submittedName>
</protein>
<comment type="similarity">
    <text evidence="1 2">Belongs to the enoyl-CoA hydratase/isomerase family.</text>
</comment>
<gene>
    <name evidence="3" type="ORF">IW245_001515</name>
</gene>
<sequence>MTETAGLRAEVADDGVATLTIARPEKRNAFTAAMWSAFPGVLAPLAADPRVRVLLVTGEGGTFSAGADIAELSETYSDPARADAFHGTVVAAEEALAAFPRPTLAVVRGSCVGGGCQLAVACDLRFAEPGARFGITPAKLGVVYSSVPTARLTRLVGPARAKYLLYSAELVSAARAEAWGLVDEVADDVDARAREFARILASRSPQTLGAAKAVVDAAATGGDAQAAVEPWERRSRVGPDVREGLAAFLEGRQPHFTP</sequence>
<dbReference type="AlphaFoldDB" id="A0A8J7KJC5"/>
<organism evidence="3 4">
    <name type="scientific">Longispora fulva</name>
    <dbReference type="NCBI Taxonomy" id="619741"/>
    <lineage>
        <taxon>Bacteria</taxon>
        <taxon>Bacillati</taxon>
        <taxon>Actinomycetota</taxon>
        <taxon>Actinomycetes</taxon>
        <taxon>Micromonosporales</taxon>
        <taxon>Micromonosporaceae</taxon>
        <taxon>Longispora</taxon>
    </lineage>
</organism>
<dbReference type="PROSITE" id="PS00166">
    <property type="entry name" value="ENOYL_COA_HYDRATASE"/>
    <property type="match status" value="1"/>
</dbReference>
<evidence type="ECO:0000313" key="3">
    <source>
        <dbReference type="EMBL" id="MBG6135321.1"/>
    </source>
</evidence>
<dbReference type="Gene3D" id="3.90.226.10">
    <property type="entry name" value="2-enoyl-CoA Hydratase, Chain A, domain 1"/>
    <property type="match status" value="1"/>
</dbReference>
<dbReference type="RefSeq" id="WP_233472536.1">
    <property type="nucleotide sequence ID" value="NZ_BONS01000003.1"/>
</dbReference>